<dbReference type="InterPro" id="IPR011009">
    <property type="entry name" value="Kinase-like_dom_sf"/>
</dbReference>
<dbReference type="PANTHER" id="PTHR47983">
    <property type="entry name" value="PTO-INTERACTING PROTEIN 1-LIKE"/>
    <property type="match status" value="1"/>
</dbReference>
<dbReference type="Pfam" id="PF13966">
    <property type="entry name" value="zf-RVT"/>
    <property type="match status" value="1"/>
</dbReference>
<dbReference type="Pfam" id="PF04043">
    <property type="entry name" value="PMEI"/>
    <property type="match status" value="1"/>
</dbReference>
<dbReference type="PROSITE" id="PS50011">
    <property type="entry name" value="PROTEIN_KINASE_DOM"/>
    <property type="match status" value="1"/>
</dbReference>
<evidence type="ECO:0000256" key="1">
    <source>
        <dbReference type="ARBA" id="ARBA00022553"/>
    </source>
</evidence>
<accession>A0A3P6BSQ5</accession>
<keyword evidence="2" id="KW-0808">Transferase</keyword>
<name>A0A3P6BSQ5_BRAOL</name>
<dbReference type="InterPro" id="IPR006501">
    <property type="entry name" value="Pectinesterase_inhib_dom"/>
</dbReference>
<evidence type="ECO:0000313" key="7">
    <source>
        <dbReference type="EMBL" id="VDD09147.1"/>
    </source>
</evidence>
<gene>
    <name evidence="7" type="ORF">BOLC4T24598H</name>
</gene>
<proteinExistence type="predicted"/>
<organism evidence="7">
    <name type="scientific">Brassica oleracea</name>
    <name type="common">Wild cabbage</name>
    <dbReference type="NCBI Taxonomy" id="3712"/>
    <lineage>
        <taxon>Eukaryota</taxon>
        <taxon>Viridiplantae</taxon>
        <taxon>Streptophyta</taxon>
        <taxon>Embryophyta</taxon>
        <taxon>Tracheophyta</taxon>
        <taxon>Spermatophyta</taxon>
        <taxon>Magnoliopsida</taxon>
        <taxon>eudicotyledons</taxon>
        <taxon>Gunneridae</taxon>
        <taxon>Pentapetalae</taxon>
        <taxon>rosids</taxon>
        <taxon>malvids</taxon>
        <taxon>Brassicales</taxon>
        <taxon>Brassicaceae</taxon>
        <taxon>Brassiceae</taxon>
        <taxon>Brassica</taxon>
    </lineage>
</organism>
<feature type="domain" description="Protein kinase" evidence="6">
    <location>
        <begin position="1"/>
        <end position="297"/>
    </location>
</feature>
<evidence type="ECO:0000256" key="3">
    <source>
        <dbReference type="ARBA" id="ARBA00022741"/>
    </source>
</evidence>
<dbReference type="InterPro" id="IPR008271">
    <property type="entry name" value="Ser/Thr_kinase_AS"/>
</dbReference>
<dbReference type="Pfam" id="PF07714">
    <property type="entry name" value="PK_Tyr_Ser-Thr"/>
    <property type="match status" value="1"/>
</dbReference>
<dbReference type="PROSITE" id="PS00108">
    <property type="entry name" value="PROTEIN_KINASE_ST"/>
    <property type="match status" value="1"/>
</dbReference>
<evidence type="ECO:0000256" key="4">
    <source>
        <dbReference type="ARBA" id="ARBA00022777"/>
    </source>
</evidence>
<dbReference type="EMBL" id="LR031873">
    <property type="protein sequence ID" value="VDD09147.1"/>
    <property type="molecule type" value="Genomic_DNA"/>
</dbReference>
<dbReference type="SMART" id="SM00220">
    <property type="entry name" value="S_TKc"/>
    <property type="match status" value="1"/>
</dbReference>
<keyword evidence="4" id="KW-0418">Kinase</keyword>
<dbReference type="PANTHER" id="PTHR47983:SF1">
    <property type="entry name" value="PROTEIN KINASE DOMAIN-CONTAINING PROTEIN"/>
    <property type="match status" value="1"/>
</dbReference>
<dbReference type="InterPro" id="IPR052101">
    <property type="entry name" value="Plant_StressResp_Kinase"/>
</dbReference>
<dbReference type="SUPFAM" id="SSF101148">
    <property type="entry name" value="Plant invertase/pectin methylesterase inhibitor"/>
    <property type="match status" value="1"/>
</dbReference>
<dbReference type="Gene3D" id="1.20.140.40">
    <property type="entry name" value="Invertase/pectin methylesterase inhibitor family protein"/>
    <property type="match status" value="1"/>
</dbReference>
<dbReference type="Gene3D" id="1.10.510.10">
    <property type="entry name" value="Transferase(Phosphotransferase) domain 1"/>
    <property type="match status" value="1"/>
</dbReference>
<dbReference type="FunFam" id="1.10.510.10:FF:000195">
    <property type="entry name" value="pto-interacting protein 1"/>
    <property type="match status" value="1"/>
</dbReference>
<dbReference type="InterPro" id="IPR000719">
    <property type="entry name" value="Prot_kinase_dom"/>
</dbReference>
<dbReference type="GO" id="GO:0004857">
    <property type="term" value="F:enzyme inhibitor activity"/>
    <property type="evidence" value="ECO:0007669"/>
    <property type="project" value="InterPro"/>
</dbReference>
<reference evidence="7" key="1">
    <citation type="submission" date="2018-11" db="EMBL/GenBank/DDBJ databases">
        <authorList>
            <consortium name="Genoscope - CEA"/>
            <person name="William W."/>
        </authorList>
    </citation>
    <scope>NUCLEOTIDE SEQUENCE</scope>
</reference>
<keyword evidence="1" id="KW-0597">Phosphoprotein</keyword>
<evidence type="ECO:0000256" key="5">
    <source>
        <dbReference type="ARBA" id="ARBA00022840"/>
    </source>
</evidence>
<dbReference type="CDD" id="cd15798">
    <property type="entry name" value="PMEI-like_3"/>
    <property type="match status" value="1"/>
</dbReference>
<evidence type="ECO:0000259" key="6">
    <source>
        <dbReference type="PROSITE" id="PS50011"/>
    </source>
</evidence>
<dbReference type="GO" id="GO:0004672">
    <property type="term" value="F:protein kinase activity"/>
    <property type="evidence" value="ECO:0007669"/>
    <property type="project" value="InterPro"/>
</dbReference>
<sequence length="501" mass="55632">MNISSSCCLCDTGEEDRDHLFLKCEISEALWSLALQRLGYSFRAFHTWTSFADWTATRDSVTSRTLKRMVAQATTYNIWIERNNRLHAQEFHTPAVLFKIIDRMKGVKEAKPGPLLSWHQRVSIVAGAARGLEYLHEKVNPHIVHRDIKSSNILIFGDGVAKIAEFDLSNEADMAARLHSSRILGTFSYHAPDEYAMTDQRSAKSDVYSFGVVLLELLTGRKPVDHTLPRGKQSLVTWATPKLCADKVMQCVDSGLGGDYPPEAVAKFAVVAALCVQYEDSFRPNMRTVVNALQSFVESATATAAATPTKRANYLFTPHAKAVAGICTVIQTNTSLCCKTLKHVPTNDPIELIRALAVAAESSVKNSVAFLSEIKPKHTSNATAAAAIISCGKNLKYALEDFIEFWKATGKDVKTLAHNYFTCKRTLMSIMGYHWTCFDDIEDKSLLKEMEIGIGVGKNLSSDSYDVFNGLNTIFKTFGIKVKLNEEDTSPRPPPLSAYYY</sequence>
<protein>
    <recommendedName>
        <fullName evidence="6">Protein kinase domain-containing protein</fullName>
    </recommendedName>
</protein>
<dbReference type="InterPro" id="IPR026960">
    <property type="entry name" value="RVT-Znf"/>
</dbReference>
<dbReference type="SUPFAM" id="SSF56112">
    <property type="entry name" value="Protein kinase-like (PK-like)"/>
    <property type="match status" value="1"/>
</dbReference>
<evidence type="ECO:0000256" key="2">
    <source>
        <dbReference type="ARBA" id="ARBA00022679"/>
    </source>
</evidence>
<dbReference type="InterPro" id="IPR001245">
    <property type="entry name" value="Ser-Thr/Tyr_kinase_cat_dom"/>
</dbReference>
<dbReference type="SMART" id="SM00856">
    <property type="entry name" value="PMEI"/>
    <property type="match status" value="1"/>
</dbReference>
<keyword evidence="5" id="KW-0067">ATP-binding</keyword>
<dbReference type="GO" id="GO:0005524">
    <property type="term" value="F:ATP binding"/>
    <property type="evidence" value="ECO:0007669"/>
    <property type="project" value="UniProtKB-KW"/>
</dbReference>
<keyword evidence="3" id="KW-0547">Nucleotide-binding</keyword>
<dbReference type="AlphaFoldDB" id="A0A3P6BSQ5"/>
<dbReference type="InterPro" id="IPR035513">
    <property type="entry name" value="Invertase/methylesterase_inhib"/>
</dbReference>